<dbReference type="Pfam" id="PF01497">
    <property type="entry name" value="Peripla_BP_2"/>
    <property type="match status" value="1"/>
</dbReference>
<dbReference type="SUPFAM" id="SSF53807">
    <property type="entry name" value="Helical backbone' metal receptor"/>
    <property type="match status" value="1"/>
</dbReference>
<dbReference type="PANTHER" id="PTHR30532:SF1">
    <property type="entry name" value="IRON(3+)-HYDROXAMATE-BINDING PROTEIN FHUD"/>
    <property type="match status" value="1"/>
</dbReference>
<gene>
    <name evidence="8" type="ORF">ACFPKY_14940</name>
</gene>
<dbReference type="RefSeq" id="WP_345180485.1">
    <property type="nucleotide sequence ID" value="NZ_BAABFQ010000007.1"/>
</dbReference>
<keyword evidence="3" id="KW-0813">Transport</keyword>
<proteinExistence type="inferred from homology"/>
<feature type="chain" id="PRO_5046085647" evidence="6">
    <location>
        <begin position="22"/>
        <end position="335"/>
    </location>
</feature>
<feature type="signal peptide" evidence="6">
    <location>
        <begin position="1"/>
        <end position="21"/>
    </location>
</feature>
<reference evidence="9" key="1">
    <citation type="journal article" date="2019" name="Int. J. Syst. Evol. Microbiol.">
        <title>The Global Catalogue of Microorganisms (GCM) 10K type strain sequencing project: providing services to taxonomists for standard genome sequencing and annotation.</title>
        <authorList>
            <consortium name="The Broad Institute Genomics Platform"/>
            <consortium name="The Broad Institute Genome Sequencing Center for Infectious Disease"/>
            <person name="Wu L."/>
            <person name="Ma J."/>
        </authorList>
    </citation>
    <scope>NUCLEOTIDE SEQUENCE [LARGE SCALE GENOMIC DNA]</scope>
    <source>
        <strain evidence="9">KACC 13778</strain>
    </source>
</reference>
<dbReference type="PANTHER" id="PTHR30532">
    <property type="entry name" value="IRON III DICITRATE-BINDING PERIPLASMIC PROTEIN"/>
    <property type="match status" value="1"/>
</dbReference>
<keyword evidence="4 6" id="KW-0732">Signal</keyword>
<evidence type="ECO:0000256" key="2">
    <source>
        <dbReference type="ARBA" id="ARBA00008814"/>
    </source>
</evidence>
<sequence length="335" mass="35912">MRRSLLVLITPALLAGCGSDASETDAGTEPEPTTRVVESAYGEVEIPAEPQRIVADLMTVDYLTALGYDTDTIVGVFGLDFYADDETHYLRDELAREGLVDPGFAYDADLEAVAAADPDLILLPFDQIDGAKGREKLAAIAPLVAVPTSEEDADGGRYGGTASFQDWRGTLRSYGELLGREDEADAFIAETEDQIEQLREEHADVIAATEVVQAKSTPEYVAINPIETDLAALGSILLGELGFHEPAAVQDAEVDEWGSVDVSQENTSLLDGDLLFLEVREGSDRHESSPLWETLEVVQNDGVVTVGNHWQFGGAVGAREVLADIDATLTELAGS</sequence>
<name>A0ABW0N684_9ACTN</name>
<comment type="similarity">
    <text evidence="2">Belongs to the bacterial solute-binding protein 8 family.</text>
</comment>
<evidence type="ECO:0000259" key="7">
    <source>
        <dbReference type="PROSITE" id="PS50983"/>
    </source>
</evidence>
<evidence type="ECO:0000313" key="9">
    <source>
        <dbReference type="Proteomes" id="UP001595956"/>
    </source>
</evidence>
<dbReference type="Proteomes" id="UP001595956">
    <property type="component" value="Unassembled WGS sequence"/>
</dbReference>
<comment type="subcellular location">
    <subcellularLocation>
        <location evidence="1">Cell envelope</location>
    </subcellularLocation>
</comment>
<protein>
    <submittedName>
        <fullName evidence="8">ABC transporter substrate-binding protein</fullName>
    </submittedName>
</protein>
<dbReference type="Gene3D" id="3.40.50.1980">
    <property type="entry name" value="Nitrogenase molybdenum iron protein domain"/>
    <property type="match status" value="2"/>
</dbReference>
<evidence type="ECO:0000256" key="3">
    <source>
        <dbReference type="ARBA" id="ARBA00022448"/>
    </source>
</evidence>
<accession>A0ABW0N684</accession>
<feature type="domain" description="Fe/B12 periplasmic-binding" evidence="7">
    <location>
        <begin position="51"/>
        <end position="335"/>
    </location>
</feature>
<dbReference type="PROSITE" id="PS50983">
    <property type="entry name" value="FE_B12_PBP"/>
    <property type="match status" value="1"/>
</dbReference>
<evidence type="ECO:0000256" key="5">
    <source>
        <dbReference type="SAM" id="Coils"/>
    </source>
</evidence>
<keyword evidence="9" id="KW-1185">Reference proteome</keyword>
<comment type="caution">
    <text evidence="8">The sequence shown here is derived from an EMBL/GenBank/DDBJ whole genome shotgun (WGS) entry which is preliminary data.</text>
</comment>
<evidence type="ECO:0000256" key="4">
    <source>
        <dbReference type="ARBA" id="ARBA00022729"/>
    </source>
</evidence>
<dbReference type="InterPro" id="IPR002491">
    <property type="entry name" value="ABC_transptr_periplasmic_BD"/>
</dbReference>
<evidence type="ECO:0000313" key="8">
    <source>
        <dbReference type="EMBL" id="MFC5494409.1"/>
    </source>
</evidence>
<evidence type="ECO:0000256" key="1">
    <source>
        <dbReference type="ARBA" id="ARBA00004196"/>
    </source>
</evidence>
<feature type="coiled-coil region" evidence="5">
    <location>
        <begin position="181"/>
        <end position="208"/>
    </location>
</feature>
<keyword evidence="5" id="KW-0175">Coiled coil</keyword>
<dbReference type="PROSITE" id="PS51257">
    <property type="entry name" value="PROKAR_LIPOPROTEIN"/>
    <property type="match status" value="1"/>
</dbReference>
<dbReference type="EMBL" id="JBHSMD010000004">
    <property type="protein sequence ID" value="MFC5494409.1"/>
    <property type="molecule type" value="Genomic_DNA"/>
</dbReference>
<organism evidence="8 9">
    <name type="scientific">Nocardioides caricicola</name>
    <dbReference type="NCBI Taxonomy" id="634770"/>
    <lineage>
        <taxon>Bacteria</taxon>
        <taxon>Bacillati</taxon>
        <taxon>Actinomycetota</taxon>
        <taxon>Actinomycetes</taxon>
        <taxon>Propionibacteriales</taxon>
        <taxon>Nocardioidaceae</taxon>
        <taxon>Nocardioides</taxon>
    </lineage>
</organism>
<evidence type="ECO:0000256" key="6">
    <source>
        <dbReference type="SAM" id="SignalP"/>
    </source>
</evidence>
<dbReference type="InterPro" id="IPR051313">
    <property type="entry name" value="Bact_iron-sidero_bind"/>
</dbReference>